<dbReference type="PATRIC" id="fig|743698.3.peg.865"/>
<dbReference type="Pfam" id="PF04816">
    <property type="entry name" value="TrmK"/>
    <property type="match status" value="1"/>
</dbReference>
<dbReference type="RefSeq" id="WP_047791622.1">
    <property type="nucleotide sequence ID" value="NZ_CP011856.1"/>
</dbReference>
<evidence type="ECO:0000313" key="1">
    <source>
        <dbReference type="EMBL" id="AKM54419.1"/>
    </source>
</evidence>
<dbReference type="PIRSF" id="PIRSF018637">
    <property type="entry name" value="TrmK"/>
    <property type="match status" value="1"/>
</dbReference>
<dbReference type="EMBL" id="CP011856">
    <property type="protein sequence ID" value="AKM54419.1"/>
    <property type="molecule type" value="Genomic_DNA"/>
</dbReference>
<keyword evidence="2" id="KW-1185">Reference proteome</keyword>
<dbReference type="STRING" id="315358.SERIO_v1c08590"/>
<evidence type="ECO:0000313" key="2">
    <source>
        <dbReference type="Proteomes" id="UP000035661"/>
    </source>
</evidence>
<accession>A0A0H3XLK5</accession>
<dbReference type="AlphaFoldDB" id="A0A0H3XLK5"/>
<dbReference type="GO" id="GO:0160105">
    <property type="term" value="F:tRNA (adenine(22)-N1)-methyltransferase activity"/>
    <property type="evidence" value="ECO:0007669"/>
    <property type="project" value="InterPro"/>
</dbReference>
<dbReference type="Gene3D" id="3.40.50.150">
    <property type="entry name" value="Vaccinia Virus protein VP39"/>
    <property type="match status" value="1"/>
</dbReference>
<dbReference type="SUPFAM" id="SSF53335">
    <property type="entry name" value="S-adenosyl-L-methionine-dependent methyltransferases"/>
    <property type="match status" value="1"/>
</dbReference>
<organism evidence="1 2">
    <name type="scientific">Spiroplasma eriocheiris</name>
    <dbReference type="NCBI Taxonomy" id="315358"/>
    <lineage>
        <taxon>Bacteria</taxon>
        <taxon>Bacillati</taxon>
        <taxon>Mycoplasmatota</taxon>
        <taxon>Mollicutes</taxon>
        <taxon>Entomoplasmatales</taxon>
        <taxon>Spiroplasmataceae</taxon>
        <taxon>Spiroplasma</taxon>
    </lineage>
</organism>
<dbReference type="KEGG" id="seri:SERIO_v1c08590"/>
<dbReference type="Proteomes" id="UP000035661">
    <property type="component" value="Chromosome"/>
</dbReference>
<sequence length="220" mass="24920">MEILSERLLLIAKQVNHNDVICDIGTDHALIPIYLARGNLITKAYACDIAEQPLEQAKKNIAKYKVGEVITPVLADGLTGVKEIAIDSCIISGLGSNTILTILEQDADNIERYILCPNDDANLLRQWVKTQHYFLEQELIMKENDLIYEILVINKSAGKKVKNQKDIMFGPILRKEKSAIFKEKWLLKVVHYQSLLEKVPVKSTKAKELTQKIKLINKVI</sequence>
<protein>
    <submittedName>
        <fullName evidence="1">tRNA: m1A22 methyltransferase</fullName>
    </submittedName>
</protein>
<dbReference type="PANTHER" id="PTHR38451:SF1">
    <property type="entry name" value="TRNA (ADENINE(22)-N(1))-METHYLTRANSFERASE"/>
    <property type="match status" value="1"/>
</dbReference>
<gene>
    <name evidence="1" type="primary">trmK</name>
    <name evidence="1" type="ORF">SERIO_v1c08590</name>
</gene>
<keyword evidence="1" id="KW-0489">Methyltransferase</keyword>
<proteinExistence type="predicted"/>
<dbReference type="Gene3D" id="1.10.287.1890">
    <property type="match status" value="1"/>
</dbReference>
<dbReference type="InterPro" id="IPR029063">
    <property type="entry name" value="SAM-dependent_MTases_sf"/>
</dbReference>
<dbReference type="GO" id="GO:0032259">
    <property type="term" value="P:methylation"/>
    <property type="evidence" value="ECO:0007669"/>
    <property type="project" value="UniProtKB-KW"/>
</dbReference>
<name>A0A0H3XLK5_9MOLU</name>
<dbReference type="PANTHER" id="PTHR38451">
    <property type="entry name" value="TRNA (ADENINE(22)-N(1))-METHYLTRANSFERASE"/>
    <property type="match status" value="1"/>
</dbReference>
<keyword evidence="1" id="KW-0808">Transferase</keyword>
<reference evidence="2" key="2">
    <citation type="submission" date="2015-06" db="EMBL/GenBank/DDBJ databases">
        <title>Complete genome sequence of Spiroplasma eriocheiris TDA-040725-5 (DSM 21848).</title>
        <authorList>
            <person name="Lo W.-S."/>
            <person name="Kuo C.-H."/>
        </authorList>
    </citation>
    <scope>NUCLEOTIDE SEQUENCE [LARGE SCALE GENOMIC DNA]</scope>
    <source>
        <strain evidence="2">TDA-040725-5</strain>
    </source>
</reference>
<dbReference type="InterPro" id="IPR006901">
    <property type="entry name" value="TrmK"/>
</dbReference>
<reference evidence="1 2" key="1">
    <citation type="journal article" date="2015" name="Genome Biol. Evol.">
        <title>Found and Lost: The Fates of Horizontally Acquired Genes in Arthropod-Symbiotic Spiroplasma.</title>
        <authorList>
            <person name="Lo W.S."/>
            <person name="Gasparich G.E."/>
            <person name="Kuo C.H."/>
        </authorList>
    </citation>
    <scope>NUCLEOTIDE SEQUENCE [LARGE SCALE GENOMIC DNA]</scope>
    <source>
        <strain evidence="2">TDA-040725-5</strain>
    </source>
</reference>